<dbReference type="EMBL" id="AJIL01000039">
    <property type="protein sequence ID" value="KNF00131.1"/>
    <property type="molecule type" value="Genomic_DNA"/>
</dbReference>
<evidence type="ECO:0000313" key="3">
    <source>
        <dbReference type="Proteomes" id="UP000054564"/>
    </source>
</evidence>
<keyword evidence="1" id="KW-0472">Membrane</keyword>
<keyword evidence="1" id="KW-0812">Transmembrane</keyword>
<gene>
    <name evidence="2" type="ORF">PSTG_06543</name>
</gene>
<accession>A0A0L0VLJ2</accession>
<name>A0A0L0VLJ2_9BASI</name>
<evidence type="ECO:0000256" key="1">
    <source>
        <dbReference type="SAM" id="Phobius"/>
    </source>
</evidence>
<dbReference type="AlphaFoldDB" id="A0A0L0VLJ2"/>
<comment type="caution">
    <text evidence="2">The sequence shown here is derived from an EMBL/GenBank/DDBJ whole genome shotgun (WGS) entry which is preliminary data.</text>
</comment>
<organism evidence="2 3">
    <name type="scientific">Puccinia striiformis f. sp. tritici PST-78</name>
    <dbReference type="NCBI Taxonomy" id="1165861"/>
    <lineage>
        <taxon>Eukaryota</taxon>
        <taxon>Fungi</taxon>
        <taxon>Dikarya</taxon>
        <taxon>Basidiomycota</taxon>
        <taxon>Pucciniomycotina</taxon>
        <taxon>Pucciniomycetes</taxon>
        <taxon>Pucciniales</taxon>
        <taxon>Pucciniaceae</taxon>
        <taxon>Puccinia</taxon>
    </lineage>
</organism>
<proteinExistence type="predicted"/>
<protein>
    <submittedName>
        <fullName evidence="2">Uncharacterized protein</fullName>
    </submittedName>
</protein>
<sequence length="171" mass="18972">MIHSQHARWFGTQPALPSAEHYDGLFGHGAKLAKPTAFNLFADAMNELNPSLQITGRGLCHRLASYKQTYLNAKNHQDQAADDKALDEGDGITSLAGLLDRICPCFERMDRIFGQTVDIRPILEVEHPLPLNSSISVTKWVSHQTIIYLAMGLSGLAIIMMLTSPVSITWW</sequence>
<evidence type="ECO:0000313" key="2">
    <source>
        <dbReference type="EMBL" id="KNF00131.1"/>
    </source>
</evidence>
<keyword evidence="3" id="KW-1185">Reference proteome</keyword>
<reference evidence="3" key="1">
    <citation type="submission" date="2014-03" db="EMBL/GenBank/DDBJ databases">
        <title>The Genome Sequence of Puccinia striiformis f. sp. tritici PST-78.</title>
        <authorList>
            <consortium name="The Broad Institute Genome Sequencing Platform"/>
            <person name="Cuomo C."/>
            <person name="Hulbert S."/>
            <person name="Chen X."/>
            <person name="Walker B."/>
            <person name="Young S.K."/>
            <person name="Zeng Q."/>
            <person name="Gargeya S."/>
            <person name="Fitzgerald M."/>
            <person name="Haas B."/>
            <person name="Abouelleil A."/>
            <person name="Alvarado L."/>
            <person name="Arachchi H.M."/>
            <person name="Berlin A.M."/>
            <person name="Chapman S.B."/>
            <person name="Goldberg J."/>
            <person name="Griggs A."/>
            <person name="Gujja S."/>
            <person name="Hansen M."/>
            <person name="Howarth C."/>
            <person name="Imamovic A."/>
            <person name="Larimer J."/>
            <person name="McCowan C."/>
            <person name="Montmayeur A."/>
            <person name="Murphy C."/>
            <person name="Neiman D."/>
            <person name="Pearson M."/>
            <person name="Priest M."/>
            <person name="Roberts A."/>
            <person name="Saif S."/>
            <person name="Shea T."/>
            <person name="Sisk P."/>
            <person name="Sykes S."/>
            <person name="Wortman J."/>
            <person name="Nusbaum C."/>
            <person name="Birren B."/>
        </authorList>
    </citation>
    <scope>NUCLEOTIDE SEQUENCE [LARGE SCALE GENOMIC DNA]</scope>
    <source>
        <strain evidence="3">race PST-78</strain>
    </source>
</reference>
<keyword evidence="1" id="KW-1133">Transmembrane helix</keyword>
<dbReference type="OrthoDB" id="2424990at2759"/>
<feature type="transmembrane region" description="Helical" evidence="1">
    <location>
        <begin position="146"/>
        <end position="168"/>
    </location>
</feature>
<dbReference type="PANTHER" id="PTHR33246:SF51">
    <property type="entry name" value="MYB_SANT-LIKE DOMAIN-CONTAINING PROTEIN"/>
    <property type="match status" value="1"/>
</dbReference>
<dbReference type="PANTHER" id="PTHR33246">
    <property type="entry name" value="CCHC-TYPE DOMAIN-CONTAINING PROTEIN"/>
    <property type="match status" value="1"/>
</dbReference>
<dbReference type="Proteomes" id="UP000054564">
    <property type="component" value="Unassembled WGS sequence"/>
</dbReference>